<evidence type="ECO:0000259" key="1">
    <source>
        <dbReference type="Pfam" id="PF00535"/>
    </source>
</evidence>
<name>A0ABS3JMR7_9BACT</name>
<dbReference type="InterPro" id="IPR029044">
    <property type="entry name" value="Nucleotide-diphossugar_trans"/>
</dbReference>
<dbReference type="EMBL" id="JAFMYW010000007">
    <property type="protein sequence ID" value="MBO0951289.1"/>
    <property type="molecule type" value="Genomic_DNA"/>
</dbReference>
<dbReference type="SUPFAM" id="SSF53448">
    <property type="entry name" value="Nucleotide-diphospho-sugar transferases"/>
    <property type="match status" value="1"/>
</dbReference>
<dbReference type="Gene3D" id="3.90.550.10">
    <property type="entry name" value="Spore Coat Polysaccharide Biosynthesis Protein SpsA, Chain A"/>
    <property type="match status" value="1"/>
</dbReference>
<dbReference type="PANTHER" id="PTHR43179:SF7">
    <property type="entry name" value="RHAMNOSYLTRANSFERASE WBBL"/>
    <property type="match status" value="1"/>
</dbReference>
<accession>A0ABS3JMR7</accession>
<reference evidence="2 3" key="1">
    <citation type="submission" date="2021-03" db="EMBL/GenBank/DDBJ databases">
        <title>Fibrella sp. HMF5405 genome sequencing and assembly.</title>
        <authorList>
            <person name="Kang H."/>
            <person name="Kim H."/>
            <person name="Bae S."/>
            <person name="Joh K."/>
        </authorList>
    </citation>
    <scope>NUCLEOTIDE SEQUENCE [LARGE SCALE GENOMIC DNA]</scope>
    <source>
        <strain evidence="2 3">HMF5405</strain>
    </source>
</reference>
<dbReference type="InterPro" id="IPR001173">
    <property type="entry name" value="Glyco_trans_2-like"/>
</dbReference>
<sequence>MNPLVTVVIPTCLRQAKLRACLLALAQQKLSPSQFEIIVVDQADDRATANMVKETANLLGLSVRYVSQRRDRNEAAACNRGWRLANSLFIAFTHDDCLPQPLWLTTALPLFHNGAQVIIGRVQYPLPNHPIVASAGANLFCRRALLEQVGGFDEWLNRKQHHEDNWLDRLARAEIPIISCPDAVVVRPFRGSAWFSTLRIMLSKLL</sequence>
<dbReference type="Proteomes" id="UP000664628">
    <property type="component" value="Unassembled WGS sequence"/>
</dbReference>
<gene>
    <name evidence="2" type="ORF">J2I46_22080</name>
</gene>
<comment type="caution">
    <text evidence="2">The sequence shown here is derived from an EMBL/GenBank/DDBJ whole genome shotgun (WGS) entry which is preliminary data.</text>
</comment>
<evidence type="ECO:0000313" key="3">
    <source>
        <dbReference type="Proteomes" id="UP000664628"/>
    </source>
</evidence>
<keyword evidence="3" id="KW-1185">Reference proteome</keyword>
<proteinExistence type="predicted"/>
<dbReference type="RefSeq" id="WP_207331239.1">
    <property type="nucleotide sequence ID" value="NZ_JAFMYW010000007.1"/>
</dbReference>
<organism evidence="2 3">
    <name type="scientific">Fibrella forsythiae</name>
    <dbReference type="NCBI Taxonomy" id="2817061"/>
    <lineage>
        <taxon>Bacteria</taxon>
        <taxon>Pseudomonadati</taxon>
        <taxon>Bacteroidota</taxon>
        <taxon>Cytophagia</taxon>
        <taxon>Cytophagales</taxon>
        <taxon>Spirosomataceae</taxon>
        <taxon>Fibrella</taxon>
    </lineage>
</organism>
<feature type="domain" description="Glycosyltransferase 2-like" evidence="1">
    <location>
        <begin position="6"/>
        <end position="124"/>
    </location>
</feature>
<dbReference type="PANTHER" id="PTHR43179">
    <property type="entry name" value="RHAMNOSYLTRANSFERASE WBBL"/>
    <property type="match status" value="1"/>
</dbReference>
<dbReference type="CDD" id="cd00761">
    <property type="entry name" value="Glyco_tranf_GTA_type"/>
    <property type="match status" value="1"/>
</dbReference>
<dbReference type="Pfam" id="PF00535">
    <property type="entry name" value="Glycos_transf_2"/>
    <property type="match status" value="1"/>
</dbReference>
<evidence type="ECO:0000313" key="2">
    <source>
        <dbReference type="EMBL" id="MBO0951289.1"/>
    </source>
</evidence>
<protein>
    <submittedName>
        <fullName evidence="2">Glycosyltransferase</fullName>
    </submittedName>
</protein>